<dbReference type="AlphaFoldDB" id="A0A9D3VRE7"/>
<evidence type="ECO:0000313" key="2">
    <source>
        <dbReference type="EMBL" id="KAH1091877.1"/>
    </source>
</evidence>
<dbReference type="InterPro" id="IPR026960">
    <property type="entry name" value="RVT-Znf"/>
</dbReference>
<accession>A0A9D3VRE7</accession>
<proteinExistence type="predicted"/>
<reference evidence="2 3" key="1">
    <citation type="journal article" date="2021" name="Plant Biotechnol. J.">
        <title>Multi-omics assisted identification of the key and species-specific regulatory components of drought-tolerant mechanisms in Gossypium stocksii.</title>
        <authorList>
            <person name="Yu D."/>
            <person name="Ke L."/>
            <person name="Zhang D."/>
            <person name="Wu Y."/>
            <person name="Sun Y."/>
            <person name="Mei J."/>
            <person name="Sun J."/>
            <person name="Sun Y."/>
        </authorList>
    </citation>
    <scope>NUCLEOTIDE SEQUENCE [LARGE SCALE GENOMIC DNA]</scope>
    <source>
        <strain evidence="3">cv. E1</strain>
        <tissue evidence="2">Leaf</tissue>
    </source>
</reference>
<feature type="domain" description="Reverse transcriptase zinc-binding" evidence="1">
    <location>
        <begin position="11"/>
        <end position="98"/>
    </location>
</feature>
<evidence type="ECO:0000313" key="3">
    <source>
        <dbReference type="Proteomes" id="UP000828251"/>
    </source>
</evidence>
<name>A0A9D3VRE7_9ROSI</name>
<keyword evidence="3" id="KW-1185">Reference proteome</keyword>
<dbReference type="Proteomes" id="UP000828251">
    <property type="component" value="Unassembled WGS sequence"/>
</dbReference>
<protein>
    <recommendedName>
        <fullName evidence="1">Reverse transcriptase zinc-binding domain-containing protein</fullName>
    </recommendedName>
</protein>
<sequence length="105" mass="12308">MVWFHNPHGYYSSKIAYNWLLLKEMGYRPHHFFWKIIWKSNVLPKTRVFSLRVGHEILPTRVTIASISNRVNQKCPRCDANIKTLLHALRDCTISREVLSMGVGI</sequence>
<gene>
    <name evidence="2" type="ORF">J1N35_019134</name>
</gene>
<evidence type="ECO:0000259" key="1">
    <source>
        <dbReference type="Pfam" id="PF13966"/>
    </source>
</evidence>
<organism evidence="2 3">
    <name type="scientific">Gossypium stocksii</name>
    <dbReference type="NCBI Taxonomy" id="47602"/>
    <lineage>
        <taxon>Eukaryota</taxon>
        <taxon>Viridiplantae</taxon>
        <taxon>Streptophyta</taxon>
        <taxon>Embryophyta</taxon>
        <taxon>Tracheophyta</taxon>
        <taxon>Spermatophyta</taxon>
        <taxon>Magnoliopsida</taxon>
        <taxon>eudicotyledons</taxon>
        <taxon>Gunneridae</taxon>
        <taxon>Pentapetalae</taxon>
        <taxon>rosids</taxon>
        <taxon>malvids</taxon>
        <taxon>Malvales</taxon>
        <taxon>Malvaceae</taxon>
        <taxon>Malvoideae</taxon>
        <taxon>Gossypium</taxon>
    </lineage>
</organism>
<dbReference type="OrthoDB" id="988822at2759"/>
<dbReference type="EMBL" id="JAIQCV010000006">
    <property type="protein sequence ID" value="KAH1091877.1"/>
    <property type="molecule type" value="Genomic_DNA"/>
</dbReference>
<dbReference type="Pfam" id="PF13966">
    <property type="entry name" value="zf-RVT"/>
    <property type="match status" value="1"/>
</dbReference>
<comment type="caution">
    <text evidence="2">The sequence shown here is derived from an EMBL/GenBank/DDBJ whole genome shotgun (WGS) entry which is preliminary data.</text>
</comment>